<evidence type="ECO:0000256" key="4">
    <source>
        <dbReference type="ARBA" id="ARBA00023136"/>
    </source>
</evidence>
<evidence type="ECO:0000256" key="5">
    <source>
        <dbReference type="ARBA" id="ARBA00038359"/>
    </source>
</evidence>
<proteinExistence type="inferred from homology"/>
<dbReference type="Pfam" id="PF20684">
    <property type="entry name" value="Fung_rhodopsin"/>
    <property type="match status" value="1"/>
</dbReference>
<feature type="domain" description="Rhodopsin" evidence="6">
    <location>
        <begin position="27"/>
        <end position="218"/>
    </location>
</feature>
<comment type="similarity">
    <text evidence="5">Belongs to the SAT4 family.</text>
</comment>
<dbReference type="Proteomes" id="UP000325558">
    <property type="component" value="Unassembled WGS sequence"/>
</dbReference>
<protein>
    <recommendedName>
        <fullName evidence="6">Rhodopsin domain-containing protein</fullName>
    </recommendedName>
</protein>
<comment type="subcellular location">
    <subcellularLocation>
        <location evidence="1">Membrane</location>
        <topology evidence="1">Multi-pass membrane protein</topology>
    </subcellularLocation>
</comment>
<dbReference type="OrthoDB" id="2496787at2759"/>
<evidence type="ECO:0000256" key="2">
    <source>
        <dbReference type="ARBA" id="ARBA00022692"/>
    </source>
</evidence>
<dbReference type="EMBL" id="ML737221">
    <property type="protein sequence ID" value="KAE8335364.1"/>
    <property type="molecule type" value="Genomic_DNA"/>
</dbReference>
<evidence type="ECO:0000313" key="7">
    <source>
        <dbReference type="EMBL" id="KAE8335364.1"/>
    </source>
</evidence>
<dbReference type="AlphaFoldDB" id="A0A5N6XQ70"/>
<organism evidence="7">
    <name type="scientific">Aspergillus arachidicola</name>
    <dbReference type="NCBI Taxonomy" id="656916"/>
    <lineage>
        <taxon>Eukaryota</taxon>
        <taxon>Fungi</taxon>
        <taxon>Dikarya</taxon>
        <taxon>Ascomycota</taxon>
        <taxon>Pezizomycotina</taxon>
        <taxon>Eurotiomycetes</taxon>
        <taxon>Eurotiomycetidae</taxon>
        <taxon>Eurotiales</taxon>
        <taxon>Aspergillaceae</taxon>
        <taxon>Aspergillus</taxon>
        <taxon>Aspergillus subgen. Circumdati</taxon>
    </lineage>
</organism>
<accession>A0A5N6XQ70</accession>
<keyword evidence="3" id="KW-1133">Transmembrane helix</keyword>
<keyword evidence="4" id="KW-0472">Membrane</keyword>
<sequence>MPSRNRSAVQVALPMVMGALALLTCSLRLASRTPFSSGALTEDIVFGIAVMATISVDAIDVVEAKLGLGADIWTIEPSKIDGVLKGLSGLKCFYIAEPLYVVATDTTKIAVLIFYLQIFPHPKFRVLCHCIQGMCFAHMSAFGLLSLLQCSPVHYSWQYWRVEKNGHCVNTNIAAWAAAATNITLDVIVLVMPLPLLARLLMPVPQKVRALLLFSVGFL</sequence>
<gene>
    <name evidence="7" type="ORF">BDV24DRAFT_169307</name>
</gene>
<dbReference type="GO" id="GO:0016020">
    <property type="term" value="C:membrane"/>
    <property type="evidence" value="ECO:0007669"/>
    <property type="project" value="UniProtKB-SubCell"/>
</dbReference>
<dbReference type="InterPro" id="IPR052337">
    <property type="entry name" value="SAT4-like"/>
</dbReference>
<dbReference type="PANTHER" id="PTHR33048:SF47">
    <property type="entry name" value="INTEGRAL MEMBRANE PROTEIN-RELATED"/>
    <property type="match status" value="1"/>
</dbReference>
<evidence type="ECO:0000256" key="1">
    <source>
        <dbReference type="ARBA" id="ARBA00004141"/>
    </source>
</evidence>
<name>A0A5N6XQ70_9EURO</name>
<dbReference type="PANTHER" id="PTHR33048">
    <property type="entry name" value="PTH11-LIKE INTEGRAL MEMBRANE PROTEIN (AFU_ORTHOLOGUE AFUA_5G11245)"/>
    <property type="match status" value="1"/>
</dbReference>
<keyword evidence="2" id="KW-0812">Transmembrane</keyword>
<evidence type="ECO:0000256" key="3">
    <source>
        <dbReference type="ARBA" id="ARBA00022989"/>
    </source>
</evidence>
<evidence type="ECO:0000259" key="6">
    <source>
        <dbReference type="Pfam" id="PF20684"/>
    </source>
</evidence>
<dbReference type="InterPro" id="IPR049326">
    <property type="entry name" value="Rhodopsin_dom_fungi"/>
</dbReference>
<reference evidence="7" key="1">
    <citation type="submission" date="2019-04" db="EMBL/GenBank/DDBJ databases">
        <title>Friends and foes A comparative genomics study of 23 Aspergillus species from section Flavi.</title>
        <authorList>
            <consortium name="DOE Joint Genome Institute"/>
            <person name="Kjaerbolling I."/>
            <person name="Vesth T."/>
            <person name="Frisvad J.C."/>
            <person name="Nybo J.L."/>
            <person name="Theobald S."/>
            <person name="Kildgaard S."/>
            <person name="Isbrandt T."/>
            <person name="Kuo A."/>
            <person name="Sato A."/>
            <person name="Lyhne E.K."/>
            <person name="Kogle M.E."/>
            <person name="Wiebenga A."/>
            <person name="Kun R.S."/>
            <person name="Lubbers R.J."/>
            <person name="Makela M.R."/>
            <person name="Barry K."/>
            <person name="Chovatia M."/>
            <person name="Clum A."/>
            <person name="Daum C."/>
            <person name="Haridas S."/>
            <person name="He G."/>
            <person name="LaButti K."/>
            <person name="Lipzen A."/>
            <person name="Mondo S."/>
            <person name="Riley R."/>
            <person name="Salamov A."/>
            <person name="Simmons B.A."/>
            <person name="Magnuson J.K."/>
            <person name="Henrissat B."/>
            <person name="Mortensen U.H."/>
            <person name="Larsen T.O."/>
            <person name="Devries R.P."/>
            <person name="Grigoriev I.V."/>
            <person name="Machida M."/>
            <person name="Baker S.E."/>
            <person name="Andersen M.R."/>
        </authorList>
    </citation>
    <scope>NUCLEOTIDE SEQUENCE</scope>
    <source>
        <strain evidence="7">CBS 117612</strain>
    </source>
</reference>